<dbReference type="PIRSF" id="PIRSF004810">
    <property type="entry name" value="ChrA"/>
    <property type="match status" value="1"/>
</dbReference>
<feature type="transmembrane region" description="Helical" evidence="7">
    <location>
        <begin position="143"/>
        <end position="170"/>
    </location>
</feature>
<evidence type="ECO:0000256" key="3">
    <source>
        <dbReference type="ARBA" id="ARBA00022475"/>
    </source>
</evidence>
<dbReference type="Proteomes" id="UP000238338">
    <property type="component" value="Unassembled WGS sequence"/>
</dbReference>
<sequence>MTDLGDITRSFGRIGLISFGGPAGQIALMHRVLVDDRRWLTEAEFLRALSLCMLLPGPEAMQLATYAGWRLRGIPGGLIAGGLFVLPGAALILLLAFLYVTLGQLPLMAGLLLGLKAAVVAILFQALIRLAARALPGWPQRGIALAAFVAIFFLSLPFPLILAAAALAGVGLIRKDAAPAPARPAATPGSLAATFATGLTLWLAPLLALWATGQGFLLSIGLYFSRLAVVTFGGAYAVLGDMTQTMVVGHGWLTSGQMMDALGLAETTPGPLILVTEFTAFLAGAGEGGLPLALAAALLCLWVSFVPCFLWIFAFGPFVETLTARPRLSSALAGITAAVVGVIANLGLWFTLHFAFTATRRVIRGPFDFPLPDPGSLSPLALAATAFAALLLFRLRLPVVAVIAASAAFGLLARAVATG</sequence>
<feature type="transmembrane region" description="Helical" evidence="7">
    <location>
        <begin position="376"/>
        <end position="393"/>
    </location>
</feature>
<evidence type="ECO:0000256" key="7">
    <source>
        <dbReference type="SAM" id="Phobius"/>
    </source>
</evidence>
<comment type="similarity">
    <text evidence="2">Belongs to the chromate ion transporter (CHR) (TC 2.A.51) family.</text>
</comment>
<name>A0A2S8SAM4_9RHOB</name>
<comment type="subcellular location">
    <subcellularLocation>
        <location evidence="1">Cell membrane</location>
        <topology evidence="1">Multi-pass membrane protein</topology>
    </subcellularLocation>
</comment>
<evidence type="ECO:0000313" key="9">
    <source>
        <dbReference type="Proteomes" id="UP000238338"/>
    </source>
</evidence>
<organism evidence="8 9">
    <name type="scientific">Albidovulum denitrificans</name>
    <dbReference type="NCBI Taxonomy" id="404881"/>
    <lineage>
        <taxon>Bacteria</taxon>
        <taxon>Pseudomonadati</taxon>
        <taxon>Pseudomonadota</taxon>
        <taxon>Alphaproteobacteria</taxon>
        <taxon>Rhodobacterales</taxon>
        <taxon>Paracoccaceae</taxon>
        <taxon>Albidovulum</taxon>
    </lineage>
</organism>
<keyword evidence="6 7" id="KW-0472">Membrane</keyword>
<gene>
    <name evidence="8" type="ORF">LX70_01685</name>
</gene>
<feature type="transmembrane region" description="Helical" evidence="7">
    <location>
        <begin position="292"/>
        <end position="319"/>
    </location>
</feature>
<evidence type="ECO:0000256" key="4">
    <source>
        <dbReference type="ARBA" id="ARBA00022692"/>
    </source>
</evidence>
<keyword evidence="9" id="KW-1185">Reference proteome</keyword>
<keyword evidence="3" id="KW-1003">Cell membrane</keyword>
<evidence type="ECO:0000256" key="5">
    <source>
        <dbReference type="ARBA" id="ARBA00022989"/>
    </source>
</evidence>
<keyword evidence="4 7" id="KW-0812">Transmembrane</keyword>
<dbReference type="OrthoDB" id="8969999at2"/>
<dbReference type="Pfam" id="PF02417">
    <property type="entry name" value="Chromate_transp"/>
    <property type="match status" value="2"/>
</dbReference>
<feature type="transmembrane region" description="Helical" evidence="7">
    <location>
        <begin position="190"/>
        <end position="209"/>
    </location>
</feature>
<dbReference type="NCBIfam" id="TIGR00937">
    <property type="entry name" value="2A51"/>
    <property type="match status" value="1"/>
</dbReference>
<dbReference type="PANTHER" id="PTHR33567">
    <property type="entry name" value="CHROMATE ION TRANSPORTER (EUROFUNG)"/>
    <property type="match status" value="1"/>
</dbReference>
<protein>
    <submittedName>
        <fullName evidence="8">Chromate transporter</fullName>
    </submittedName>
</protein>
<dbReference type="GO" id="GO:0015109">
    <property type="term" value="F:chromate transmembrane transporter activity"/>
    <property type="evidence" value="ECO:0007669"/>
    <property type="project" value="InterPro"/>
</dbReference>
<comment type="caution">
    <text evidence="8">The sequence shown here is derived from an EMBL/GenBank/DDBJ whole genome shotgun (WGS) entry which is preliminary data.</text>
</comment>
<feature type="transmembrane region" description="Helical" evidence="7">
    <location>
        <begin position="216"/>
        <end position="239"/>
    </location>
</feature>
<keyword evidence="5 7" id="KW-1133">Transmembrane helix</keyword>
<proteinExistence type="inferred from homology"/>
<feature type="transmembrane region" description="Helical" evidence="7">
    <location>
        <begin position="400"/>
        <end position="417"/>
    </location>
</feature>
<dbReference type="AlphaFoldDB" id="A0A2S8SAM4"/>
<evidence type="ECO:0000256" key="2">
    <source>
        <dbReference type="ARBA" id="ARBA00005262"/>
    </source>
</evidence>
<dbReference type="RefSeq" id="WP_105514080.1">
    <property type="nucleotide sequence ID" value="NZ_PVEP01000002.1"/>
</dbReference>
<feature type="transmembrane region" description="Helical" evidence="7">
    <location>
        <begin position="331"/>
        <end position="356"/>
    </location>
</feature>
<evidence type="ECO:0000256" key="6">
    <source>
        <dbReference type="ARBA" id="ARBA00023136"/>
    </source>
</evidence>
<feature type="transmembrane region" description="Helical" evidence="7">
    <location>
        <begin position="78"/>
        <end position="101"/>
    </location>
</feature>
<dbReference type="GO" id="GO:0005886">
    <property type="term" value="C:plasma membrane"/>
    <property type="evidence" value="ECO:0007669"/>
    <property type="project" value="UniProtKB-SubCell"/>
</dbReference>
<evidence type="ECO:0000313" key="8">
    <source>
        <dbReference type="EMBL" id="PQV57875.1"/>
    </source>
</evidence>
<dbReference type="InterPro" id="IPR014047">
    <property type="entry name" value="Chr_Tranpt_l_chain"/>
</dbReference>
<dbReference type="InterPro" id="IPR003370">
    <property type="entry name" value="Chromate_transpt"/>
</dbReference>
<reference evidence="8 9" key="1">
    <citation type="submission" date="2018-02" db="EMBL/GenBank/DDBJ databases">
        <title>Genomic Encyclopedia of Archaeal and Bacterial Type Strains, Phase II (KMG-II): from individual species to whole genera.</title>
        <authorList>
            <person name="Goeker M."/>
        </authorList>
    </citation>
    <scope>NUCLEOTIDE SEQUENCE [LARGE SCALE GENOMIC DNA]</scope>
    <source>
        <strain evidence="8 9">DSM 18921</strain>
    </source>
</reference>
<dbReference type="EMBL" id="PVEP01000002">
    <property type="protein sequence ID" value="PQV57875.1"/>
    <property type="molecule type" value="Genomic_DNA"/>
</dbReference>
<evidence type="ECO:0000256" key="1">
    <source>
        <dbReference type="ARBA" id="ARBA00004651"/>
    </source>
</evidence>
<dbReference type="PANTHER" id="PTHR33567:SF3">
    <property type="entry name" value="CHROMATE ION TRANSPORTER (EUROFUNG)"/>
    <property type="match status" value="1"/>
</dbReference>
<feature type="transmembrane region" description="Helical" evidence="7">
    <location>
        <begin position="107"/>
        <end position="131"/>
    </location>
</feature>
<accession>A0A2S8SAM4</accession>